<feature type="transmembrane region" description="Helical" evidence="2">
    <location>
        <begin position="51"/>
        <end position="68"/>
    </location>
</feature>
<feature type="transmembrane region" description="Helical" evidence="2">
    <location>
        <begin position="146"/>
        <end position="170"/>
    </location>
</feature>
<keyword evidence="2" id="KW-0812">Transmembrane</keyword>
<feature type="transmembrane region" description="Helical" evidence="2">
    <location>
        <begin position="190"/>
        <end position="209"/>
    </location>
</feature>
<evidence type="ECO:0000313" key="4">
    <source>
        <dbReference type="Proteomes" id="UP000000333"/>
    </source>
</evidence>
<evidence type="ECO:0000256" key="2">
    <source>
        <dbReference type="SAM" id="Phobius"/>
    </source>
</evidence>
<name>E1QYN5_OLSUV</name>
<evidence type="ECO:0008006" key="5">
    <source>
        <dbReference type="Google" id="ProtNLM"/>
    </source>
</evidence>
<accession>E1QYN5</accession>
<dbReference type="Proteomes" id="UP000000333">
    <property type="component" value="Chromosome"/>
</dbReference>
<dbReference type="KEGG" id="ols:Olsu_0375"/>
<dbReference type="HOGENOM" id="CLU_036063_0_0_11"/>
<feature type="transmembrane region" description="Helical" evidence="2">
    <location>
        <begin position="216"/>
        <end position="236"/>
    </location>
</feature>
<dbReference type="eggNOG" id="ENOG502Z9M2">
    <property type="taxonomic scope" value="Bacteria"/>
</dbReference>
<dbReference type="OrthoDB" id="3169876at2"/>
<dbReference type="AlphaFoldDB" id="E1QYN5"/>
<dbReference type="RefSeq" id="WP_013251251.1">
    <property type="nucleotide sequence ID" value="NC_014363.1"/>
</dbReference>
<organism evidence="3 4">
    <name type="scientific">Olsenella uli (strain ATCC 49627 / DSM 7084 / CCUG 31166 / CIP 109912 / JCM 12494 / LMG 11480 / NCIMB 702895 / VPI D76D-27C)</name>
    <name type="common">Lactobacillus uli</name>
    <dbReference type="NCBI Taxonomy" id="633147"/>
    <lineage>
        <taxon>Bacteria</taxon>
        <taxon>Bacillati</taxon>
        <taxon>Actinomycetota</taxon>
        <taxon>Coriobacteriia</taxon>
        <taxon>Coriobacteriales</taxon>
        <taxon>Atopobiaceae</taxon>
        <taxon>Olsenella</taxon>
    </lineage>
</organism>
<dbReference type="EMBL" id="CP002106">
    <property type="protein sequence ID" value="ADK67499.1"/>
    <property type="molecule type" value="Genomic_DNA"/>
</dbReference>
<dbReference type="STRING" id="633147.Olsu_0375"/>
<keyword evidence="1" id="KW-0175">Coiled coil</keyword>
<feature type="transmembrane region" description="Helical" evidence="2">
    <location>
        <begin position="12"/>
        <end position="31"/>
    </location>
</feature>
<evidence type="ECO:0000256" key="1">
    <source>
        <dbReference type="SAM" id="Coils"/>
    </source>
</evidence>
<gene>
    <name evidence="3" type="ordered locus">Olsu_0375</name>
</gene>
<proteinExistence type="predicted"/>
<dbReference type="GeneID" id="78511830"/>
<feature type="transmembrane region" description="Helical" evidence="2">
    <location>
        <begin position="111"/>
        <end position="134"/>
    </location>
</feature>
<sequence length="589" mass="63997">MATRYACRHGWQGPAVAAALVVPALLSLRSWGPSVVPVVPYPHESPLGTSALMVVALPLLSLWGISVSHRCADAVVRRRLLLIDILLVTWNIDALVKYTAVSDAVVELCWYLYYIPIVYLPLLLVLAALRVSGLEGCPWATIVRRGAVLVGAALFGAVATNGLHGLAFVFDRLDPAWDVNYAYGPVYAAVHVWTAVMLLAFLALIVIHARKALRRVVLLVALVFVLGIAYSLLYALRVPLAYLTNYCLLYTSISVIVVEASLDLGLLPSYRGVARLFEDLPLDIKILSPEGATAFASRSATPLTERAWRALAGLELPRGRMTSFRLPLHLVCHAFGIPGGMAVLTEDIAELDDLRRALDLRREDLERHNRAIERARGVREELLARRIERDLVADVEPLLSESVDLMHDILSSLPDAGDETSRERRRRRLVLVKLLVAYCKRRGALALAGDGVDPLGAEHLHLLLDEIVADVRSAGMVCAMSVDVSGNLSNACMGQLYDCIHDLLMLVSKDEGATLIVHLGEGRAGHIELRAAVDVGDEEACEALGRQLRGDPAHGLAASAVDVDDTVLHVHMTVSRGTVMSQGEVGEAC</sequence>
<keyword evidence="2" id="KW-0472">Membrane</keyword>
<reference evidence="3 4" key="1">
    <citation type="journal article" date="2010" name="Stand. Genomic Sci.">
        <title>Complete genome sequence of Olsenella uli type strain (VPI D76D-27C).</title>
        <authorList>
            <person name="Goker M."/>
            <person name="Held B."/>
            <person name="Lucas S."/>
            <person name="Nolan M."/>
            <person name="Yasawong M."/>
            <person name="Glavina Del Rio T."/>
            <person name="Tice H."/>
            <person name="Cheng J.F."/>
            <person name="Bruce D."/>
            <person name="Detter J.C."/>
            <person name="Tapia R."/>
            <person name="Han C."/>
            <person name="Goodwin L."/>
            <person name="Pitluck S."/>
            <person name="Liolios K."/>
            <person name="Ivanova N."/>
            <person name="Mavromatis K."/>
            <person name="Mikhailova N."/>
            <person name="Pati A."/>
            <person name="Chen A."/>
            <person name="Palaniappan K."/>
            <person name="Land M."/>
            <person name="Hauser L."/>
            <person name="Chang Y.J."/>
            <person name="Jeffries C.D."/>
            <person name="Rohde M."/>
            <person name="Sikorski J."/>
            <person name="Pukall R."/>
            <person name="Woyke T."/>
            <person name="Bristow J."/>
            <person name="Eisen J.A."/>
            <person name="Markowitz V."/>
            <person name="Hugenholtz P."/>
            <person name="Kyrpides N.C."/>
            <person name="Klenk H.P."/>
            <person name="Lapidus A."/>
        </authorList>
    </citation>
    <scope>NUCLEOTIDE SEQUENCE [LARGE SCALE GENOMIC DNA]</scope>
    <source>
        <strain evidence="4">ATCC 49627 / DSM 7084 / CIP 109912 / JCM 12494 / NCIMB 702895 / VPI D76D-27C</strain>
    </source>
</reference>
<feature type="coiled-coil region" evidence="1">
    <location>
        <begin position="348"/>
        <end position="385"/>
    </location>
</feature>
<feature type="transmembrane region" description="Helical" evidence="2">
    <location>
        <begin position="80"/>
        <end position="99"/>
    </location>
</feature>
<protein>
    <recommendedName>
        <fullName evidence="5">Histidine kinase N-terminal 7TM region domain-containing protein</fullName>
    </recommendedName>
</protein>
<evidence type="ECO:0000313" key="3">
    <source>
        <dbReference type="EMBL" id="ADK67499.1"/>
    </source>
</evidence>
<keyword evidence="4" id="KW-1185">Reference proteome</keyword>
<keyword evidence="2" id="KW-1133">Transmembrane helix</keyword>